<evidence type="ECO:0000313" key="1">
    <source>
        <dbReference type="EMBL" id="DAE08113.1"/>
    </source>
</evidence>
<proteinExistence type="predicted"/>
<protein>
    <submittedName>
        <fullName evidence="1">Uncharacterized protein</fullName>
    </submittedName>
</protein>
<sequence length="33" mass="4032">MSLEVRYIRIDRIMRISMHPQNSQQFRALLQSI</sequence>
<organism evidence="1">
    <name type="scientific">Siphoviridae sp. ct8NQ14</name>
    <dbReference type="NCBI Taxonomy" id="2825363"/>
    <lineage>
        <taxon>Viruses</taxon>
        <taxon>Duplodnaviria</taxon>
        <taxon>Heunggongvirae</taxon>
        <taxon>Uroviricota</taxon>
        <taxon>Caudoviricetes</taxon>
    </lineage>
</organism>
<name>A0A8S5PNV6_9CAUD</name>
<dbReference type="EMBL" id="BK015464">
    <property type="protein sequence ID" value="DAE08113.1"/>
    <property type="molecule type" value="Genomic_DNA"/>
</dbReference>
<accession>A0A8S5PNV6</accession>
<reference evidence="1" key="1">
    <citation type="journal article" date="2021" name="Proc. Natl. Acad. Sci. U.S.A.">
        <title>A Catalog of Tens of Thousands of Viruses from Human Metagenomes Reveals Hidden Associations with Chronic Diseases.</title>
        <authorList>
            <person name="Tisza M.J."/>
            <person name="Buck C.B."/>
        </authorList>
    </citation>
    <scope>NUCLEOTIDE SEQUENCE</scope>
    <source>
        <strain evidence="1">Ct8NQ14</strain>
    </source>
</reference>